<organism evidence="2">
    <name type="scientific">Hexamita inflata</name>
    <dbReference type="NCBI Taxonomy" id="28002"/>
    <lineage>
        <taxon>Eukaryota</taxon>
        <taxon>Metamonada</taxon>
        <taxon>Diplomonadida</taxon>
        <taxon>Hexamitidae</taxon>
        <taxon>Hexamitinae</taxon>
        <taxon>Hexamita</taxon>
    </lineage>
</organism>
<evidence type="ECO:0000313" key="3">
    <source>
        <dbReference type="EMBL" id="CAL5999590.1"/>
    </source>
</evidence>
<feature type="compositionally biased region" description="Basic and acidic residues" evidence="1">
    <location>
        <begin position="132"/>
        <end position="150"/>
    </location>
</feature>
<feature type="region of interest" description="Disordered" evidence="1">
    <location>
        <begin position="29"/>
        <end position="74"/>
    </location>
</feature>
<keyword evidence="4" id="KW-1185">Reference proteome</keyword>
<accession>A0AA86R146</accession>
<dbReference type="AlphaFoldDB" id="A0AA86R146"/>
<name>A0AA86R146_9EUKA</name>
<comment type="caution">
    <text evidence="2">The sequence shown here is derived from an EMBL/GenBank/DDBJ whole genome shotgun (WGS) entry which is preliminary data.</text>
</comment>
<feature type="region of interest" description="Disordered" evidence="1">
    <location>
        <begin position="121"/>
        <end position="180"/>
    </location>
</feature>
<evidence type="ECO:0000256" key="1">
    <source>
        <dbReference type="SAM" id="MobiDB-lite"/>
    </source>
</evidence>
<gene>
    <name evidence="3" type="ORF">HINF_LOCUS16285</name>
    <name evidence="2" type="ORF">HINF_LOCUS57366</name>
</gene>
<feature type="compositionally biased region" description="Basic and acidic residues" evidence="1">
    <location>
        <begin position="165"/>
        <end position="180"/>
    </location>
</feature>
<sequence length="180" mass="21132">MESGYQPSTSPRKQPTTLKKLYEVDQHKSRMIPKANIGSFNLNEPQMPSPGRVNPINPKDSDLFAADQPKPGRIGREQTLFDKEVKERVIYKNGKEPVNHYKVNNFEEPRYQQQAMRDISNRPQNELNLGWDEDRKVEKPTKWRDVKSLHSDFPTFQHEQQGIMKVDERKPQNVFKSKEQ</sequence>
<dbReference type="EMBL" id="CAXDID020000040">
    <property type="protein sequence ID" value="CAL5999590.1"/>
    <property type="molecule type" value="Genomic_DNA"/>
</dbReference>
<protein>
    <submittedName>
        <fullName evidence="3">Hypothetical_protein</fullName>
    </submittedName>
</protein>
<evidence type="ECO:0000313" key="2">
    <source>
        <dbReference type="EMBL" id="CAI9969721.1"/>
    </source>
</evidence>
<dbReference type="EMBL" id="CATOUU010001064">
    <property type="protein sequence ID" value="CAI9969721.1"/>
    <property type="molecule type" value="Genomic_DNA"/>
</dbReference>
<evidence type="ECO:0000313" key="4">
    <source>
        <dbReference type="Proteomes" id="UP001642409"/>
    </source>
</evidence>
<dbReference type="Proteomes" id="UP001642409">
    <property type="component" value="Unassembled WGS sequence"/>
</dbReference>
<reference evidence="3 4" key="2">
    <citation type="submission" date="2024-07" db="EMBL/GenBank/DDBJ databases">
        <authorList>
            <person name="Akdeniz Z."/>
        </authorList>
    </citation>
    <scope>NUCLEOTIDE SEQUENCE [LARGE SCALE GENOMIC DNA]</scope>
</reference>
<proteinExistence type="predicted"/>
<reference evidence="2" key="1">
    <citation type="submission" date="2023-06" db="EMBL/GenBank/DDBJ databases">
        <authorList>
            <person name="Kurt Z."/>
        </authorList>
    </citation>
    <scope>NUCLEOTIDE SEQUENCE</scope>
</reference>